<evidence type="ECO:0000256" key="1">
    <source>
        <dbReference type="ARBA" id="ARBA00022670"/>
    </source>
</evidence>
<keyword evidence="3" id="KW-0378">Hydrolase</keyword>
<evidence type="ECO:0000256" key="5">
    <source>
        <dbReference type="ARBA" id="ARBA00023049"/>
    </source>
</evidence>
<accession>A0A6I1TYE1</accession>
<organism evidence="7 8">
    <name type="scientific">Streptococcus mitis</name>
    <dbReference type="NCBI Taxonomy" id="28037"/>
    <lineage>
        <taxon>Bacteria</taxon>
        <taxon>Bacillati</taxon>
        <taxon>Bacillota</taxon>
        <taxon>Bacilli</taxon>
        <taxon>Lactobacillales</taxon>
        <taxon>Streptococcaceae</taxon>
        <taxon>Streptococcus</taxon>
        <taxon>Streptococcus mitis group</taxon>
    </lineage>
</organism>
<proteinExistence type="predicted"/>
<evidence type="ECO:0000313" key="8">
    <source>
        <dbReference type="Proteomes" id="UP000438885"/>
    </source>
</evidence>
<dbReference type="EMBL" id="WIJP01000008">
    <property type="protein sequence ID" value="MQQ29933.1"/>
    <property type="molecule type" value="Genomic_DNA"/>
</dbReference>
<evidence type="ECO:0000313" key="7">
    <source>
        <dbReference type="EMBL" id="MQQ29933.1"/>
    </source>
</evidence>
<sequence length="166" mass="19295">MHLVQSVTEIIKLIYVNLNNKSRIVIPSDIFNSLLKFRQLGLEPEAGGIFVGKRLLNNSILIINFSEPQDNDVRSRFKFSKTSQNHQKFADDYFDKSSGFISLIGEWHTHPEDIPTASFVDINSWEKIISDNDDRLFFLIVGIRAGRFYFKESNKWQSTLIYFKDV</sequence>
<feature type="domain" description="JAB" evidence="6">
    <location>
        <begin position="29"/>
        <end position="142"/>
    </location>
</feature>
<keyword evidence="5" id="KW-0482">Metalloprotease</keyword>
<dbReference type="SUPFAM" id="SSF102712">
    <property type="entry name" value="JAB1/MPN domain"/>
    <property type="match status" value="1"/>
</dbReference>
<name>A0A6I1TYE1_STRMT</name>
<protein>
    <recommendedName>
        <fullName evidence="6">JAB domain-containing protein</fullName>
    </recommendedName>
</protein>
<dbReference type="GO" id="GO:0006508">
    <property type="term" value="P:proteolysis"/>
    <property type="evidence" value="ECO:0007669"/>
    <property type="project" value="UniProtKB-KW"/>
</dbReference>
<keyword evidence="1" id="KW-0645">Protease</keyword>
<reference evidence="7 8" key="1">
    <citation type="submission" date="2019-10" db="EMBL/GenBank/DDBJ databases">
        <title>Streptococcus mitis of the oral and urogenital tracts.</title>
        <authorList>
            <person name="Price T."/>
            <person name="Mores C.R."/>
            <person name="Putonti C."/>
            <person name="Wolfe A.J."/>
        </authorList>
    </citation>
    <scope>NUCLEOTIDE SEQUENCE [LARGE SCALE GENOMIC DNA]</scope>
    <source>
        <strain evidence="7 8">SM10</strain>
    </source>
</reference>
<dbReference type="Pfam" id="PF14464">
    <property type="entry name" value="Prok-JAB"/>
    <property type="match status" value="1"/>
</dbReference>
<evidence type="ECO:0000256" key="4">
    <source>
        <dbReference type="ARBA" id="ARBA00022833"/>
    </source>
</evidence>
<evidence type="ECO:0000256" key="2">
    <source>
        <dbReference type="ARBA" id="ARBA00022723"/>
    </source>
</evidence>
<dbReference type="InterPro" id="IPR028090">
    <property type="entry name" value="JAB_dom_prok"/>
</dbReference>
<keyword evidence="4" id="KW-0862">Zinc</keyword>
<dbReference type="Proteomes" id="UP000438885">
    <property type="component" value="Unassembled WGS sequence"/>
</dbReference>
<evidence type="ECO:0000256" key="3">
    <source>
        <dbReference type="ARBA" id="ARBA00022801"/>
    </source>
</evidence>
<dbReference type="Gene3D" id="3.40.140.10">
    <property type="entry name" value="Cytidine Deaminase, domain 2"/>
    <property type="match status" value="1"/>
</dbReference>
<dbReference type="GO" id="GO:0046872">
    <property type="term" value="F:metal ion binding"/>
    <property type="evidence" value="ECO:0007669"/>
    <property type="project" value="UniProtKB-KW"/>
</dbReference>
<comment type="caution">
    <text evidence="7">The sequence shown here is derived from an EMBL/GenBank/DDBJ whole genome shotgun (WGS) entry which is preliminary data.</text>
</comment>
<gene>
    <name evidence="7" type="ORF">GEZ84_06020</name>
</gene>
<evidence type="ECO:0000259" key="6">
    <source>
        <dbReference type="Pfam" id="PF14464"/>
    </source>
</evidence>
<keyword evidence="2" id="KW-0479">Metal-binding</keyword>
<dbReference type="GO" id="GO:0008237">
    <property type="term" value="F:metallopeptidase activity"/>
    <property type="evidence" value="ECO:0007669"/>
    <property type="project" value="UniProtKB-KW"/>
</dbReference>
<dbReference type="AlphaFoldDB" id="A0A6I1TYE1"/>